<sequence length="69" mass="7552">MSQSGKQLKLPSFDGIYLKPASAPAGHQEFGDGLLSVPSWPISWAWSYLHGFYLKHFAACLDISKPASN</sequence>
<dbReference type="EMBL" id="GBXM01007432">
    <property type="protein sequence ID" value="JAI01146.1"/>
    <property type="molecule type" value="Transcribed_RNA"/>
</dbReference>
<organism evidence="1">
    <name type="scientific">Anguilla anguilla</name>
    <name type="common">European freshwater eel</name>
    <name type="synonym">Muraena anguilla</name>
    <dbReference type="NCBI Taxonomy" id="7936"/>
    <lineage>
        <taxon>Eukaryota</taxon>
        <taxon>Metazoa</taxon>
        <taxon>Chordata</taxon>
        <taxon>Craniata</taxon>
        <taxon>Vertebrata</taxon>
        <taxon>Euteleostomi</taxon>
        <taxon>Actinopterygii</taxon>
        <taxon>Neopterygii</taxon>
        <taxon>Teleostei</taxon>
        <taxon>Anguilliformes</taxon>
        <taxon>Anguillidae</taxon>
        <taxon>Anguilla</taxon>
    </lineage>
</organism>
<protein>
    <submittedName>
        <fullName evidence="1">Uncharacterized protein</fullName>
    </submittedName>
</protein>
<reference evidence="1" key="2">
    <citation type="journal article" date="2015" name="Fish Shellfish Immunol.">
        <title>Early steps in the European eel (Anguilla anguilla)-Vibrio vulnificus interaction in the gills: Role of the RtxA13 toxin.</title>
        <authorList>
            <person name="Callol A."/>
            <person name="Pajuelo D."/>
            <person name="Ebbesson L."/>
            <person name="Teles M."/>
            <person name="MacKenzie S."/>
            <person name="Amaro C."/>
        </authorList>
    </citation>
    <scope>NUCLEOTIDE SEQUENCE</scope>
</reference>
<proteinExistence type="predicted"/>
<name>A0A0E9XH22_ANGAN</name>
<evidence type="ECO:0000313" key="1">
    <source>
        <dbReference type="EMBL" id="JAI01146.1"/>
    </source>
</evidence>
<reference evidence="1" key="1">
    <citation type="submission" date="2014-11" db="EMBL/GenBank/DDBJ databases">
        <authorList>
            <person name="Amaro Gonzalez C."/>
        </authorList>
    </citation>
    <scope>NUCLEOTIDE SEQUENCE</scope>
</reference>
<dbReference type="AlphaFoldDB" id="A0A0E9XH22"/>
<accession>A0A0E9XH22</accession>